<dbReference type="HOGENOM" id="CLU_735368_0_0_0"/>
<feature type="signal peptide" evidence="1">
    <location>
        <begin position="1"/>
        <end position="25"/>
    </location>
</feature>
<protein>
    <recommendedName>
        <fullName evidence="4">Lipoprotein</fullName>
    </recommendedName>
</protein>
<evidence type="ECO:0000313" key="2">
    <source>
        <dbReference type="EMBL" id="ADR37552.1"/>
    </source>
</evidence>
<proteinExistence type="predicted"/>
<sequence length="376" mass="38730" precursor="true">MRKFSKWWLGSAVLILALAACSAQIKPQATQADFDRSVQEYQADLGTVVAAAGQDLALQALGATPGGAPGLPTGALVANLMNLGAGPVSPADALKLLGGLAPLADQNLERGKWDYDPSSPGWVLDASYTGNDLILTWPFDDADGVSHTASLTFDWDNNGTPTVDVREANGITSEMPQDMTVTLAVDGSAAGSLRGQFAWYDCGGTPIAEPTSVVVSGSAGVNDRVEFTFNLSASDTRIRTSGSFSVTAGGDSGSLSWDVWADGTMQRDASCFSTGFDTSAGHVNFQTAETANGSSSSFEFNTDFALNFDAGGNPTSAVLTNGFVKVDGAVALTFSGTLDDANGNCVPGENVSLVFADGSLTLEQYLIAQGATPGCN</sequence>
<gene>
    <name evidence="2" type="ordered locus">Ocepr_2102</name>
</gene>
<dbReference type="AlphaFoldDB" id="E4UAA9"/>
<feature type="chain" id="PRO_5003190513" description="Lipoprotein" evidence="1">
    <location>
        <begin position="26"/>
        <end position="376"/>
    </location>
</feature>
<evidence type="ECO:0000256" key="1">
    <source>
        <dbReference type="SAM" id="SignalP"/>
    </source>
</evidence>
<dbReference type="PROSITE" id="PS51257">
    <property type="entry name" value="PROKAR_LIPOPROTEIN"/>
    <property type="match status" value="1"/>
</dbReference>
<reference evidence="2 3" key="2">
    <citation type="journal article" date="2011" name="Stand. Genomic Sci.">
        <title>Complete genome sequence of Oceanithermus profundus type strain (506).</title>
        <authorList>
            <person name="Pati A."/>
            <person name="Zhang X."/>
            <person name="Lapidus A."/>
            <person name="Nolan M."/>
            <person name="Lucas S."/>
            <person name="Del Rio T.G."/>
            <person name="Tice H."/>
            <person name="Cheng J.F."/>
            <person name="Tapia R."/>
            <person name="Han C."/>
            <person name="Goodwin L."/>
            <person name="Pitluck S."/>
            <person name="Liolios K."/>
            <person name="Pagani I."/>
            <person name="Ivanova N."/>
            <person name="Mavromatis K."/>
            <person name="Chen A."/>
            <person name="Palaniappan K."/>
            <person name="Hauser L."/>
            <person name="Jeffries C.D."/>
            <person name="Brambilla E.M."/>
            <person name="Rohl A."/>
            <person name="Mwirichia R."/>
            <person name="Rohde M."/>
            <person name="Tindall B.J."/>
            <person name="Sikorski J."/>
            <person name="Wirth R."/>
            <person name="Goker M."/>
            <person name="Woyke T."/>
            <person name="Detter J.C."/>
            <person name="Bristow J."/>
            <person name="Eisen J.A."/>
            <person name="Markowitz V."/>
            <person name="Hugenholtz P."/>
            <person name="Kyrpides N.C."/>
            <person name="Klenk H.P."/>
            <person name="Land M."/>
        </authorList>
    </citation>
    <scope>NUCLEOTIDE SEQUENCE [LARGE SCALE GENOMIC DNA]</scope>
    <source>
        <strain evidence="3">DSM 14977 / NBRC 100410 / VKM B-2274 / 506</strain>
    </source>
</reference>
<evidence type="ECO:0008006" key="4">
    <source>
        <dbReference type="Google" id="ProtNLM"/>
    </source>
</evidence>
<dbReference type="KEGG" id="opr:Ocepr_2102"/>
<keyword evidence="3" id="KW-1185">Reference proteome</keyword>
<dbReference type="STRING" id="670487.Ocepr_2102"/>
<dbReference type="EMBL" id="CP002361">
    <property type="protein sequence ID" value="ADR37552.1"/>
    <property type="molecule type" value="Genomic_DNA"/>
</dbReference>
<dbReference type="Proteomes" id="UP000008722">
    <property type="component" value="Chromosome"/>
</dbReference>
<name>E4UAA9_OCEP5</name>
<reference evidence="3" key="1">
    <citation type="submission" date="2010-11" db="EMBL/GenBank/DDBJ databases">
        <title>The complete sequence of chromosome of Oceanithermus profundus DSM 14977.</title>
        <authorList>
            <consortium name="US DOE Joint Genome Institute (JGI-PGF)"/>
            <person name="Lucas S."/>
            <person name="Copeland A."/>
            <person name="Lapidus A."/>
            <person name="Bruce D."/>
            <person name="Goodwin L."/>
            <person name="Pitluck S."/>
            <person name="Kyrpides N."/>
            <person name="Mavromatis K."/>
            <person name="Pagani I."/>
            <person name="Ivanova N."/>
            <person name="Zhang X."/>
            <person name="Brettin T."/>
            <person name="Detter J.C."/>
            <person name="Tapia R."/>
            <person name="Han C."/>
            <person name="Land M."/>
            <person name="Hauser L."/>
            <person name="Markowitz V."/>
            <person name="Cheng J.-F."/>
            <person name="Hugenholtz P."/>
            <person name="Woyke T."/>
            <person name="Wu D."/>
            <person name="Tindall B."/>
            <person name="Faehnrich R."/>
            <person name="Brambilla E."/>
            <person name="Klenk H.-P."/>
            <person name="Eisen J.A."/>
        </authorList>
    </citation>
    <scope>NUCLEOTIDE SEQUENCE [LARGE SCALE GENOMIC DNA]</scope>
    <source>
        <strain evidence="3">DSM 14977 / NBRC 100410 / VKM B-2274 / 506</strain>
    </source>
</reference>
<accession>E4UAA9</accession>
<dbReference type="eggNOG" id="ENOG5033CTD">
    <property type="taxonomic scope" value="Bacteria"/>
</dbReference>
<evidence type="ECO:0000313" key="3">
    <source>
        <dbReference type="Proteomes" id="UP000008722"/>
    </source>
</evidence>
<keyword evidence="1" id="KW-0732">Signal</keyword>
<organism evidence="2 3">
    <name type="scientific">Oceanithermus profundus (strain DSM 14977 / NBRC 100410 / VKM B-2274 / 506)</name>
    <dbReference type="NCBI Taxonomy" id="670487"/>
    <lineage>
        <taxon>Bacteria</taxon>
        <taxon>Thermotogati</taxon>
        <taxon>Deinococcota</taxon>
        <taxon>Deinococci</taxon>
        <taxon>Thermales</taxon>
        <taxon>Thermaceae</taxon>
        <taxon>Oceanithermus</taxon>
    </lineage>
</organism>